<comment type="similarity">
    <text evidence="6">Belongs to the zinc-containing alcohol dehydrogenase family. Quinone oxidoreductase subfamily.</text>
</comment>
<evidence type="ECO:0000313" key="9">
    <source>
        <dbReference type="Proteomes" id="UP000254537"/>
    </source>
</evidence>
<keyword evidence="5" id="KW-0694">RNA-binding</keyword>
<keyword evidence="6" id="KW-0560">Oxidoreductase</keyword>
<gene>
    <name evidence="8" type="ORF">DWG20_10150</name>
</gene>
<dbReference type="InterPro" id="IPR014182">
    <property type="entry name" value="ADH_Zn_typ-1"/>
</dbReference>
<keyword evidence="4" id="KW-0521">NADP</keyword>
<dbReference type="GO" id="GO:0005737">
    <property type="term" value="C:cytoplasm"/>
    <property type="evidence" value="ECO:0007669"/>
    <property type="project" value="UniProtKB-SubCell"/>
</dbReference>
<dbReference type="RefSeq" id="WP_115433700.1">
    <property type="nucleotide sequence ID" value="NZ_CP031337.1"/>
</dbReference>
<evidence type="ECO:0000256" key="5">
    <source>
        <dbReference type="ARBA" id="ARBA00022884"/>
    </source>
</evidence>
<keyword evidence="6" id="KW-0862">Zinc</keyword>
<dbReference type="Proteomes" id="UP000254537">
    <property type="component" value="Chromosome"/>
</dbReference>
<dbReference type="InterPro" id="IPR011032">
    <property type="entry name" value="GroES-like_sf"/>
</dbReference>
<dbReference type="GO" id="GO:0016491">
    <property type="term" value="F:oxidoreductase activity"/>
    <property type="evidence" value="ECO:0007669"/>
    <property type="project" value="UniProtKB-KW"/>
</dbReference>
<dbReference type="SMART" id="SM00829">
    <property type="entry name" value="PKS_ER"/>
    <property type="match status" value="1"/>
</dbReference>
<sequence>MKAVGLTRYLPIDHPDALIDLELPKPLPAGHDILVRVEAVSVNPVDTKVRAPKDKVEDEPRVLGWDAAGVVDAVGPDVTLFAPGDAVYYAGDITRQGSNSEYQLVDERLVAKKPASLDFAAAAALPLTAITAFESLFERLNIDKLGADAGHKLLIIGGAGGVGSLAIQFARLAGLTVIATAGRKESADWCRALGADHVIGRDKPLTEALAELGLKHVDYIFNAADTDAYWAESVAALKPQGKIVAIVDNRGPLAMGEMKAKSASLHWEMMFTRAMFRTDDMIHQHQLLAEVAAWVDAGKVRGTLAETVSPINAANLRAAHAKLESGTMVGKLVLAGW</sequence>
<proteinExistence type="inferred from homology"/>
<evidence type="ECO:0000256" key="1">
    <source>
        <dbReference type="ARBA" id="ARBA00004496"/>
    </source>
</evidence>
<evidence type="ECO:0000256" key="6">
    <source>
        <dbReference type="RuleBase" id="RU364000"/>
    </source>
</evidence>
<dbReference type="Gene3D" id="3.90.180.10">
    <property type="entry name" value="Medium-chain alcohol dehydrogenases, catalytic domain"/>
    <property type="match status" value="1"/>
</dbReference>
<dbReference type="InterPro" id="IPR002364">
    <property type="entry name" value="Quin_OxRdtase/zeta-crystal_CS"/>
</dbReference>
<dbReference type="Gene3D" id="3.40.50.720">
    <property type="entry name" value="NAD(P)-binding Rossmann-like Domain"/>
    <property type="match status" value="1"/>
</dbReference>
<dbReference type="Pfam" id="PF13602">
    <property type="entry name" value="ADH_zinc_N_2"/>
    <property type="match status" value="1"/>
</dbReference>
<feature type="domain" description="Enoyl reductase (ER)" evidence="7">
    <location>
        <begin position="16"/>
        <end position="334"/>
    </location>
</feature>
<dbReference type="GO" id="GO:0008270">
    <property type="term" value="F:zinc ion binding"/>
    <property type="evidence" value="ECO:0007669"/>
    <property type="project" value="InterPro"/>
</dbReference>
<name>A0A345Y768_9NEIS</name>
<reference evidence="8 9" key="1">
    <citation type="submission" date="2018-07" db="EMBL/GenBank/DDBJ databases">
        <title>Crenobacter cavernae sp. nov., isolated from a karst cave.</title>
        <authorList>
            <person name="Zhu H."/>
        </authorList>
    </citation>
    <scope>NUCLEOTIDE SEQUENCE [LARGE SCALE GENOMIC DNA]</scope>
    <source>
        <strain evidence="8 9">K1W11S-77</strain>
    </source>
</reference>
<protein>
    <recommendedName>
        <fullName evidence="6">Zinc-type alcohol dehydrogenase-like protein</fullName>
    </recommendedName>
</protein>
<dbReference type="GO" id="GO:0003723">
    <property type="term" value="F:RNA binding"/>
    <property type="evidence" value="ECO:0007669"/>
    <property type="project" value="UniProtKB-KW"/>
</dbReference>
<dbReference type="NCBIfam" id="TIGR02817">
    <property type="entry name" value="adh_fam_1"/>
    <property type="match status" value="1"/>
</dbReference>
<dbReference type="InterPro" id="IPR020843">
    <property type="entry name" value="ER"/>
</dbReference>
<dbReference type="PROSITE" id="PS01162">
    <property type="entry name" value="QOR_ZETA_CRYSTAL"/>
    <property type="match status" value="1"/>
</dbReference>
<evidence type="ECO:0000256" key="2">
    <source>
        <dbReference type="ARBA" id="ARBA00011881"/>
    </source>
</evidence>
<dbReference type="OrthoDB" id="9785812at2"/>
<evidence type="ECO:0000256" key="4">
    <source>
        <dbReference type="ARBA" id="ARBA00022857"/>
    </source>
</evidence>
<dbReference type="PANTHER" id="PTHR44154">
    <property type="entry name" value="QUINONE OXIDOREDUCTASE"/>
    <property type="match status" value="1"/>
</dbReference>
<comment type="subunit">
    <text evidence="2">Homotetramer.</text>
</comment>
<comment type="subcellular location">
    <subcellularLocation>
        <location evidence="1">Cytoplasm</location>
    </subcellularLocation>
</comment>
<evidence type="ECO:0000256" key="3">
    <source>
        <dbReference type="ARBA" id="ARBA00022490"/>
    </source>
</evidence>
<dbReference type="SUPFAM" id="SSF51735">
    <property type="entry name" value="NAD(P)-binding Rossmann-fold domains"/>
    <property type="match status" value="1"/>
</dbReference>
<dbReference type="AlphaFoldDB" id="A0A345Y768"/>
<dbReference type="Pfam" id="PF08240">
    <property type="entry name" value="ADH_N"/>
    <property type="match status" value="1"/>
</dbReference>
<dbReference type="EMBL" id="CP031337">
    <property type="protein sequence ID" value="AXK39770.1"/>
    <property type="molecule type" value="Genomic_DNA"/>
</dbReference>
<dbReference type="PANTHER" id="PTHR44154:SF1">
    <property type="entry name" value="QUINONE OXIDOREDUCTASE"/>
    <property type="match status" value="1"/>
</dbReference>
<dbReference type="CDD" id="cd08252">
    <property type="entry name" value="AL_MDR"/>
    <property type="match status" value="1"/>
</dbReference>
<keyword evidence="6" id="KW-0479">Metal-binding</keyword>
<organism evidence="8 9">
    <name type="scientific">Crenobacter cavernae</name>
    <dbReference type="NCBI Taxonomy" id="2290923"/>
    <lineage>
        <taxon>Bacteria</taxon>
        <taxon>Pseudomonadati</taxon>
        <taxon>Pseudomonadota</taxon>
        <taxon>Betaproteobacteria</taxon>
        <taxon>Neisseriales</taxon>
        <taxon>Neisseriaceae</taxon>
        <taxon>Crenobacter</taxon>
    </lineage>
</organism>
<dbReference type="KEGG" id="ccah:DWG20_10150"/>
<keyword evidence="3" id="KW-0963">Cytoplasm</keyword>
<evidence type="ECO:0000313" key="8">
    <source>
        <dbReference type="EMBL" id="AXK39770.1"/>
    </source>
</evidence>
<evidence type="ECO:0000259" key="7">
    <source>
        <dbReference type="SMART" id="SM00829"/>
    </source>
</evidence>
<dbReference type="InterPro" id="IPR036291">
    <property type="entry name" value="NAD(P)-bd_dom_sf"/>
</dbReference>
<dbReference type="SUPFAM" id="SSF50129">
    <property type="entry name" value="GroES-like"/>
    <property type="match status" value="1"/>
</dbReference>
<dbReference type="InterPro" id="IPR051603">
    <property type="entry name" value="Zinc-ADH_QOR/CCCR"/>
</dbReference>
<accession>A0A345Y768</accession>
<dbReference type="InterPro" id="IPR013154">
    <property type="entry name" value="ADH-like_N"/>
</dbReference>